<dbReference type="EMBL" id="CP079194">
    <property type="protein sequence ID" value="QXT39381.1"/>
    <property type="molecule type" value="Genomic_DNA"/>
</dbReference>
<evidence type="ECO:0000259" key="3">
    <source>
        <dbReference type="Pfam" id="PF04101"/>
    </source>
</evidence>
<dbReference type="InterPro" id="IPR050793">
    <property type="entry name" value="CMP-NeuNAc_synthase"/>
</dbReference>
<dbReference type="PANTHER" id="PTHR21485">
    <property type="entry name" value="HAD SUPERFAMILY MEMBERS CMAS AND KDSC"/>
    <property type="match status" value="1"/>
</dbReference>
<dbReference type="InterPro" id="IPR020039">
    <property type="entry name" value="PseF"/>
</dbReference>
<gene>
    <name evidence="4" type="primary">pseF</name>
    <name evidence="4" type="ORF">KYE46_15860</name>
</gene>
<dbReference type="CDD" id="cd02513">
    <property type="entry name" value="CMP-NeuAc_Synthase"/>
    <property type="match status" value="1"/>
</dbReference>
<dbReference type="InterPro" id="IPR007235">
    <property type="entry name" value="Glyco_trans_28_C"/>
</dbReference>
<dbReference type="NCBIfam" id="TIGR03584">
    <property type="entry name" value="PseF"/>
    <property type="match status" value="1"/>
</dbReference>
<protein>
    <submittedName>
        <fullName evidence="4">Pseudaminic acid cytidylyltransferase</fullName>
        <ecNumber evidence="4">2.7.7.81</ecNumber>
    </submittedName>
</protein>
<feature type="binding site" evidence="2">
    <location>
        <position position="377"/>
    </location>
    <ligand>
        <name>substrate</name>
    </ligand>
</feature>
<evidence type="ECO:0000313" key="5">
    <source>
        <dbReference type="Proteomes" id="UP000825009"/>
    </source>
</evidence>
<feature type="domain" description="Glycosyl transferase family 28 C-terminal" evidence="3">
    <location>
        <begin position="417"/>
        <end position="543"/>
    </location>
</feature>
<keyword evidence="5" id="KW-1185">Reference proteome</keyword>
<evidence type="ECO:0000256" key="1">
    <source>
        <dbReference type="PIRSR" id="PIRSR620023-1"/>
    </source>
</evidence>
<dbReference type="Pfam" id="PF04101">
    <property type="entry name" value="Glyco_tran_28_C"/>
    <property type="match status" value="1"/>
</dbReference>
<evidence type="ECO:0000313" key="4">
    <source>
        <dbReference type="EMBL" id="QXT39381.1"/>
    </source>
</evidence>
<dbReference type="Pfam" id="PF02348">
    <property type="entry name" value="CTP_transf_3"/>
    <property type="match status" value="1"/>
</dbReference>
<name>A0A8F6YAU0_9RHOB</name>
<accession>A0A8F6YAU0</accession>
<dbReference type="PANTHER" id="PTHR21485:SF6">
    <property type="entry name" value="N-ACYLNEURAMINATE CYTIDYLYLTRANSFERASE-RELATED"/>
    <property type="match status" value="1"/>
</dbReference>
<dbReference type="RefSeq" id="WP_219001959.1">
    <property type="nucleotide sequence ID" value="NZ_CP079194.1"/>
</dbReference>
<dbReference type="NCBIfam" id="TIGR03590">
    <property type="entry name" value="PseG"/>
    <property type="match status" value="1"/>
</dbReference>
<dbReference type="GO" id="GO:0016758">
    <property type="term" value="F:hexosyltransferase activity"/>
    <property type="evidence" value="ECO:0007669"/>
    <property type="project" value="InterPro"/>
</dbReference>
<feature type="binding site" evidence="2">
    <location>
        <position position="486"/>
    </location>
    <ligand>
        <name>substrate</name>
    </ligand>
</feature>
<proteinExistence type="predicted"/>
<dbReference type="KEGG" id="gce:KYE46_15860"/>
<evidence type="ECO:0000256" key="2">
    <source>
        <dbReference type="PIRSR" id="PIRSR620023-2"/>
    </source>
</evidence>
<dbReference type="InterPro" id="IPR020023">
    <property type="entry name" value="PseG"/>
</dbReference>
<dbReference type="EC" id="2.7.7.81" evidence="4"/>
<feature type="active site" description="Proton acceptor" evidence="1">
    <location>
        <position position="247"/>
    </location>
</feature>
<reference evidence="4 5" key="1">
    <citation type="submission" date="2021-07" db="EMBL/GenBank/DDBJ databases">
        <title>A novel Jannaschia species isolated from marine dinoflagellate Ceratoperidinium margalefii.</title>
        <authorList>
            <person name="Jiang Y."/>
            <person name="Li Z."/>
        </authorList>
    </citation>
    <scope>NUCLEOTIDE SEQUENCE [LARGE SCALE GENOMIC DNA]</scope>
    <source>
        <strain evidence="4 5">J12C1-MA-4</strain>
    </source>
</reference>
<keyword evidence="4" id="KW-0548">Nucleotidyltransferase</keyword>
<dbReference type="AlphaFoldDB" id="A0A8F6YAU0"/>
<keyword evidence="4" id="KW-0808">Transferase</keyword>
<dbReference type="GO" id="GO:0008781">
    <property type="term" value="F:N-acylneuraminate cytidylyltransferase activity"/>
    <property type="evidence" value="ECO:0007669"/>
    <property type="project" value="TreeGrafter"/>
</dbReference>
<dbReference type="InterPro" id="IPR003329">
    <property type="entry name" value="Cytidylyl_trans"/>
</dbReference>
<dbReference type="Proteomes" id="UP000825009">
    <property type="component" value="Chromosome"/>
</dbReference>
<organism evidence="4 5">
    <name type="scientific">Gymnodinialimonas ceratoperidinii</name>
    <dbReference type="NCBI Taxonomy" id="2856823"/>
    <lineage>
        <taxon>Bacteria</taxon>
        <taxon>Pseudomonadati</taxon>
        <taxon>Pseudomonadota</taxon>
        <taxon>Alphaproteobacteria</taxon>
        <taxon>Rhodobacterales</taxon>
        <taxon>Paracoccaceae</taxon>
        <taxon>Gymnodinialimonas</taxon>
    </lineage>
</organism>
<sequence>MNLCVIPARGGSKRIPRKNVRPFCGKPMIGWSIEAAQASGLFQHVIVSTDDPEIAEVARAAGAEVPFTRPANLSDDSTATVPVIIHALAEAEALWGPQSHVCCLYATAPFVRPEDMRAARGLLDTTGADYAFPVTTFPFPVQRGVRLRPDGRLEMLQPEHALTRSQDLEEAYHDTGQFYWGRREAWRAGKPLMGPDAVPLIIPRHRAQDIDTPEDWDRAEQMFTLLRQPCRKLVIRADAGLDVGAGHVMRCLALAEELDGEANFVCRREAGHLGELIAARGHRVQYLDPTIPVADDAQATARHAADAELVIVDHYGLDAKWEREMPCPVVAIDDCANRPHECDILLDQNLGRRAEDYDSLLPDQCQRLIGPDYALLRPEFARHRAESLARRARMEGGVARLQISLGGGDMGCALRAVLRVLAKLPRVERLRVEVILGAAATGSTDIAAAAGELPCPVEVVTAVDDMAARMAQADLAIGAGGSSSWERCTLGLPTICLPLAANQAGAAAALAEAGAARTVAPGDDAALGHALGELLGDAGKLRAMSAAAAAICNGAGRERVAAAITDTLSWSTAP</sequence>